<keyword evidence="1" id="KW-1133">Transmembrane helix</keyword>
<dbReference type="EMBL" id="UINC01141700">
    <property type="protein sequence ID" value="SVD29595.1"/>
    <property type="molecule type" value="Genomic_DNA"/>
</dbReference>
<name>A0A382U6U5_9ZZZZ</name>
<feature type="transmembrane region" description="Helical" evidence="1">
    <location>
        <begin position="7"/>
        <end position="25"/>
    </location>
</feature>
<dbReference type="AlphaFoldDB" id="A0A382U6U5"/>
<reference evidence="2" key="1">
    <citation type="submission" date="2018-05" db="EMBL/GenBank/DDBJ databases">
        <authorList>
            <person name="Lanie J.A."/>
            <person name="Ng W.-L."/>
            <person name="Kazmierczak K.M."/>
            <person name="Andrzejewski T.M."/>
            <person name="Davidsen T.M."/>
            <person name="Wayne K.J."/>
            <person name="Tettelin H."/>
            <person name="Glass J.I."/>
            <person name="Rusch D."/>
            <person name="Podicherti R."/>
            <person name="Tsui H.-C.T."/>
            <person name="Winkler M.E."/>
        </authorList>
    </citation>
    <scope>NUCLEOTIDE SEQUENCE</scope>
</reference>
<protein>
    <submittedName>
        <fullName evidence="2">Uncharacterized protein</fullName>
    </submittedName>
</protein>
<evidence type="ECO:0000256" key="1">
    <source>
        <dbReference type="SAM" id="Phobius"/>
    </source>
</evidence>
<sequence>MKYYKQICIILFIAISFGILRFLVINDSEFTLIKVERVFDKIEVNNMPEILTEPK</sequence>
<organism evidence="2">
    <name type="scientific">marine metagenome</name>
    <dbReference type="NCBI Taxonomy" id="408172"/>
    <lineage>
        <taxon>unclassified sequences</taxon>
        <taxon>metagenomes</taxon>
        <taxon>ecological metagenomes</taxon>
    </lineage>
</organism>
<accession>A0A382U6U5</accession>
<keyword evidence="1" id="KW-0812">Transmembrane</keyword>
<feature type="non-terminal residue" evidence="2">
    <location>
        <position position="55"/>
    </location>
</feature>
<evidence type="ECO:0000313" key="2">
    <source>
        <dbReference type="EMBL" id="SVD29595.1"/>
    </source>
</evidence>
<keyword evidence="1" id="KW-0472">Membrane</keyword>
<gene>
    <name evidence="2" type="ORF">METZ01_LOCUS382449</name>
</gene>
<proteinExistence type="predicted"/>